<dbReference type="PANTHER" id="PTHR48083">
    <property type="entry name" value="MEDIUM-CHAIN SPECIFIC ACYL-COA DEHYDROGENASE, MITOCHONDRIAL-RELATED"/>
    <property type="match status" value="1"/>
</dbReference>
<dbReference type="SUPFAM" id="SSF47203">
    <property type="entry name" value="Acyl-CoA dehydrogenase C-terminal domain-like"/>
    <property type="match status" value="1"/>
</dbReference>
<dbReference type="InterPro" id="IPR046373">
    <property type="entry name" value="Acyl-CoA_Oxase/DH_mid-dom_sf"/>
</dbReference>
<gene>
    <name evidence="10" type="ORF">K7432_013572</name>
</gene>
<dbReference type="Pfam" id="PF02771">
    <property type="entry name" value="Acyl-CoA_dh_N"/>
    <property type="match status" value="1"/>
</dbReference>
<keyword evidence="11" id="KW-1185">Reference proteome</keyword>
<dbReference type="PANTHER" id="PTHR48083:SF28">
    <property type="entry name" value="ACYL-COA DEHYDROGENASE FAMILY PROTEIN (AFU_ORTHOLOGUE AFUA_6G10880)-RELATED"/>
    <property type="match status" value="1"/>
</dbReference>
<evidence type="ECO:0000256" key="8">
    <source>
        <dbReference type="ARBA" id="ARBA00023004"/>
    </source>
</evidence>
<dbReference type="InterPro" id="IPR013786">
    <property type="entry name" value="AcylCoA_DH/ox_N"/>
</dbReference>
<evidence type="ECO:0000256" key="2">
    <source>
        <dbReference type="ARBA" id="ARBA00009347"/>
    </source>
</evidence>
<name>A0ABR2VQK6_9FUNG</name>
<feature type="domain" description="Cytochrome b5 heme-binding" evidence="9">
    <location>
        <begin position="2"/>
        <end position="78"/>
    </location>
</feature>
<dbReference type="InterPro" id="IPR036250">
    <property type="entry name" value="AcylCo_DH-like_C"/>
</dbReference>
<proteinExistence type="inferred from homology"/>
<dbReference type="InterPro" id="IPR006091">
    <property type="entry name" value="Acyl-CoA_Oxase/DH_mid-dom"/>
</dbReference>
<protein>
    <recommendedName>
        <fullName evidence="9">Cytochrome b5 heme-binding domain-containing protein</fullName>
    </recommendedName>
</protein>
<dbReference type="SMART" id="SM01117">
    <property type="entry name" value="Cyt-b5"/>
    <property type="match status" value="1"/>
</dbReference>
<evidence type="ECO:0000259" key="9">
    <source>
        <dbReference type="PROSITE" id="PS50255"/>
    </source>
</evidence>
<comment type="cofactor">
    <cofactor evidence="1">
        <name>FAD</name>
        <dbReference type="ChEBI" id="CHEBI:57692"/>
    </cofactor>
</comment>
<keyword evidence="6" id="KW-0274">FAD</keyword>
<dbReference type="InterPro" id="IPR018506">
    <property type="entry name" value="Cyt_B5_heme-BS"/>
</dbReference>
<dbReference type="Gene3D" id="2.40.110.10">
    <property type="entry name" value="Butyryl-CoA Dehydrogenase, subunit A, domain 2"/>
    <property type="match status" value="1"/>
</dbReference>
<dbReference type="InterPro" id="IPR009100">
    <property type="entry name" value="AcylCoA_DH/oxidase_NM_dom_sf"/>
</dbReference>
<accession>A0ABR2VQK6</accession>
<evidence type="ECO:0000313" key="10">
    <source>
        <dbReference type="EMBL" id="KAK9694109.1"/>
    </source>
</evidence>
<dbReference type="PROSITE" id="PS00191">
    <property type="entry name" value="CYTOCHROME_B5_1"/>
    <property type="match status" value="1"/>
</dbReference>
<keyword evidence="5" id="KW-0479">Metal-binding</keyword>
<dbReference type="SUPFAM" id="SSF55856">
    <property type="entry name" value="Cytochrome b5-like heme/steroid binding domain"/>
    <property type="match status" value="1"/>
</dbReference>
<evidence type="ECO:0000256" key="4">
    <source>
        <dbReference type="ARBA" id="ARBA00022630"/>
    </source>
</evidence>
<evidence type="ECO:0000256" key="5">
    <source>
        <dbReference type="ARBA" id="ARBA00022723"/>
    </source>
</evidence>
<dbReference type="InterPro" id="IPR001199">
    <property type="entry name" value="Cyt_B5-like_heme/steroid-bd"/>
</dbReference>
<dbReference type="Pfam" id="PF02770">
    <property type="entry name" value="Acyl-CoA_dh_M"/>
    <property type="match status" value="1"/>
</dbReference>
<dbReference type="InterPro" id="IPR050741">
    <property type="entry name" value="Acyl-CoA_dehydrogenase"/>
</dbReference>
<dbReference type="Gene3D" id="1.20.140.10">
    <property type="entry name" value="Butyryl-CoA Dehydrogenase, subunit A, domain 3"/>
    <property type="match status" value="1"/>
</dbReference>
<dbReference type="Proteomes" id="UP001479436">
    <property type="component" value="Unassembled WGS sequence"/>
</dbReference>
<dbReference type="Pfam" id="PF00173">
    <property type="entry name" value="Cyt-b5"/>
    <property type="match status" value="1"/>
</dbReference>
<organism evidence="10 11">
    <name type="scientific">Basidiobolus ranarum</name>
    <dbReference type="NCBI Taxonomy" id="34480"/>
    <lineage>
        <taxon>Eukaryota</taxon>
        <taxon>Fungi</taxon>
        <taxon>Fungi incertae sedis</taxon>
        <taxon>Zoopagomycota</taxon>
        <taxon>Entomophthoromycotina</taxon>
        <taxon>Basidiobolomycetes</taxon>
        <taxon>Basidiobolales</taxon>
        <taxon>Basidiobolaceae</taxon>
        <taxon>Basidiobolus</taxon>
    </lineage>
</organism>
<keyword evidence="8" id="KW-0408">Iron</keyword>
<sequence>MGKSFTVQDVQKHNSEQDCWIIVHGKVYDLSNFLNEHPGGKKVLIRVAGTDASKQFDNFHNKAILDQWGPKLLVGSVGDGATVTEKAPTSSSEMNPEYFGELVPFGDPSWYYSPSPYYNDSHKRMRAAVREFVEKEIMPFTHEWDEAKSIPKDLYVKLAKAGILAGVVGPYPSEYACTQNIIGNVTPEEFDPFHEFILCDEMSRCGSGGVLWGVMGGLGIGLPPILNFASEELKRKVAPGCLSGEKFICLAITEPYAGSDVANIRCEAKLTDDGEHYIVNGEKKWITNGVWADYFTVAVRTGGEGMGGVSLLLIERSMPGVTTRQMLCSGVWCSGTTYITFEDVKVPKSNLVGKENKGFKYIMYNFNHERMGIAIQASRFSRVCLEESIKYANKRKTFGKKLIEHPVIRDKCARMAGKIEAVHAWMESLINMTREMPKDMQMLALGGPIALLKAQSTQTFEFCAREAAQIFGGLSYTRGGQGEKIERLYREVRAYAIPGGSEEIMLDLGMRQSLKVAKAFGAKM</sequence>
<dbReference type="Gene3D" id="3.10.120.10">
    <property type="entry name" value="Cytochrome b5-like heme/steroid binding domain"/>
    <property type="match status" value="1"/>
</dbReference>
<dbReference type="InterPro" id="IPR009075">
    <property type="entry name" value="AcylCo_DH/oxidase_C"/>
</dbReference>
<evidence type="ECO:0000256" key="3">
    <source>
        <dbReference type="ARBA" id="ARBA00022617"/>
    </source>
</evidence>
<dbReference type="InterPro" id="IPR037069">
    <property type="entry name" value="AcylCoA_DH/ox_N_sf"/>
</dbReference>
<comment type="similarity">
    <text evidence="2">Belongs to the acyl-CoA dehydrogenase family.</text>
</comment>
<dbReference type="Pfam" id="PF00441">
    <property type="entry name" value="Acyl-CoA_dh_1"/>
    <property type="match status" value="1"/>
</dbReference>
<dbReference type="Gene3D" id="1.10.540.10">
    <property type="entry name" value="Acyl-CoA dehydrogenase/oxidase, N-terminal domain"/>
    <property type="match status" value="1"/>
</dbReference>
<comment type="caution">
    <text evidence="10">The sequence shown here is derived from an EMBL/GenBank/DDBJ whole genome shotgun (WGS) entry which is preliminary data.</text>
</comment>
<dbReference type="SUPFAM" id="SSF56645">
    <property type="entry name" value="Acyl-CoA dehydrogenase NM domain-like"/>
    <property type="match status" value="1"/>
</dbReference>
<keyword evidence="7" id="KW-0560">Oxidoreductase</keyword>
<dbReference type="PROSITE" id="PS50255">
    <property type="entry name" value="CYTOCHROME_B5_2"/>
    <property type="match status" value="1"/>
</dbReference>
<evidence type="ECO:0000313" key="11">
    <source>
        <dbReference type="Proteomes" id="UP001479436"/>
    </source>
</evidence>
<evidence type="ECO:0000256" key="6">
    <source>
        <dbReference type="ARBA" id="ARBA00022827"/>
    </source>
</evidence>
<evidence type="ECO:0000256" key="7">
    <source>
        <dbReference type="ARBA" id="ARBA00023002"/>
    </source>
</evidence>
<dbReference type="InterPro" id="IPR036400">
    <property type="entry name" value="Cyt_B5-like_heme/steroid_sf"/>
</dbReference>
<dbReference type="EMBL" id="JASJQH010008239">
    <property type="protein sequence ID" value="KAK9694109.1"/>
    <property type="molecule type" value="Genomic_DNA"/>
</dbReference>
<keyword evidence="3" id="KW-0349">Heme</keyword>
<reference evidence="10 11" key="1">
    <citation type="submission" date="2023-04" db="EMBL/GenBank/DDBJ databases">
        <title>Genome of Basidiobolus ranarum AG-B5.</title>
        <authorList>
            <person name="Stajich J.E."/>
            <person name="Carter-House D."/>
            <person name="Gryganskyi A."/>
        </authorList>
    </citation>
    <scope>NUCLEOTIDE SEQUENCE [LARGE SCALE GENOMIC DNA]</scope>
    <source>
        <strain evidence="10 11">AG-B5</strain>
    </source>
</reference>
<evidence type="ECO:0000256" key="1">
    <source>
        <dbReference type="ARBA" id="ARBA00001974"/>
    </source>
</evidence>
<keyword evidence="4" id="KW-0285">Flavoprotein</keyword>